<feature type="transmembrane region" description="Helical" evidence="1">
    <location>
        <begin position="330"/>
        <end position="351"/>
    </location>
</feature>
<keyword evidence="5" id="KW-1185">Reference proteome</keyword>
<feature type="transmembrane region" description="Helical" evidence="1">
    <location>
        <begin position="201"/>
        <end position="222"/>
    </location>
</feature>
<feature type="transmembrane region" description="Helical" evidence="1">
    <location>
        <begin position="101"/>
        <end position="119"/>
    </location>
</feature>
<accession>A0A8T7LUG9</accession>
<dbReference type="Proteomes" id="UP001431572">
    <property type="component" value="Chromosome 1"/>
</dbReference>
<dbReference type="AlphaFoldDB" id="A0A8T7LUG9"/>
<evidence type="ECO:0000313" key="2">
    <source>
        <dbReference type="EMBL" id="NWJ45688.1"/>
    </source>
</evidence>
<feature type="transmembrane region" description="Helical" evidence="1">
    <location>
        <begin position="20"/>
        <end position="39"/>
    </location>
</feature>
<name>A0A8T7LUG9_9CHLR</name>
<evidence type="ECO:0000313" key="4">
    <source>
        <dbReference type="Proteomes" id="UP000521676"/>
    </source>
</evidence>
<feature type="transmembrane region" description="Helical" evidence="1">
    <location>
        <begin position="125"/>
        <end position="146"/>
    </location>
</feature>
<proteinExistence type="predicted"/>
<reference evidence="2 4" key="1">
    <citation type="submission" date="2020-06" db="EMBL/GenBank/DDBJ databases">
        <title>Anoxygenic phototrophic Chloroflexota member uses a Type I reaction center.</title>
        <authorList>
            <person name="Tsuji J.M."/>
            <person name="Shaw N.A."/>
            <person name="Nagashima S."/>
            <person name="Venkiteswaran J."/>
            <person name="Schiff S.L."/>
            <person name="Hanada S."/>
            <person name="Tank M."/>
            <person name="Neufeld J.D."/>
        </authorList>
    </citation>
    <scope>NUCLEOTIDE SEQUENCE [LARGE SCALE GENOMIC DNA]</scope>
    <source>
        <strain evidence="2">L227-S17</strain>
    </source>
</reference>
<dbReference type="EMBL" id="CP128399">
    <property type="protein sequence ID" value="WJW67557.1"/>
    <property type="molecule type" value="Genomic_DNA"/>
</dbReference>
<evidence type="ECO:0000313" key="5">
    <source>
        <dbReference type="Proteomes" id="UP001431572"/>
    </source>
</evidence>
<evidence type="ECO:0000313" key="3">
    <source>
        <dbReference type="EMBL" id="WJW67557.1"/>
    </source>
</evidence>
<keyword evidence="1" id="KW-0812">Transmembrane</keyword>
<protein>
    <submittedName>
        <fullName evidence="2">Uncharacterized protein</fullName>
    </submittedName>
</protein>
<dbReference type="EMBL" id="JACATZ010000001">
    <property type="protein sequence ID" value="NWJ45688.1"/>
    <property type="molecule type" value="Genomic_DNA"/>
</dbReference>
<evidence type="ECO:0000256" key="1">
    <source>
        <dbReference type="SAM" id="Phobius"/>
    </source>
</evidence>
<dbReference type="RefSeq" id="WP_341469451.1">
    <property type="nucleotide sequence ID" value="NZ_CP128399.1"/>
</dbReference>
<feature type="transmembrane region" description="Helical" evidence="1">
    <location>
        <begin position="293"/>
        <end position="318"/>
    </location>
</feature>
<sequence length="528" mass="60333">MMLNKQKLPQGNSPQVATNYLVCGTLVGYVLLLAIYYIGRYGGNWAELDSSVLSKITRNFIENKQLVPSSGEVYPNGYSYQALTAFITTLTGLTVADLQQLVYPLTAILAVLPAWLLYYELTGSLKGTILATLLLFTQPEYLFVLFRSSHEKFTRSLMLLSLYFLVKSFEKQGRPRKSIPYVILFYFAIYTLMSFNNLMGASFIFALFLTTVIALPVGKIGLQLWSHALLRFRYIILTCLVLAYLFTFYIYPPAMHDLVFLRNIWDRAIALFLSTPKEPDIPVSDVIGWVNPIIYLLLSLPTWIITIAAFVIWLGMSWKWLVKQEKPDSPVLSFVWLLYLGFGIQGVLSWIADKSGSGGNLVYRLFPSISLLSVALAGRFLANWKPPRYIRVWKVGLAFAIACLAFVSILKVTNEPTLSNKWTFYSISELVALDWTDKTVQYSQVWTDFDERLSVAYAIARGESKNHNDFYGYELRETITRYLLDSSLNRLRSKRLQKVMPFPPDALIIYDNGETQLHRLYPKTPFQD</sequence>
<reference evidence="3" key="2">
    <citation type="journal article" date="2024" name="Nature">
        <title>Anoxygenic phototroph of the Chloroflexota uses a type I reaction centre.</title>
        <authorList>
            <person name="Tsuji J.M."/>
            <person name="Shaw N.A."/>
            <person name="Nagashima S."/>
            <person name="Venkiteswaran J.J."/>
            <person name="Schiff S.L."/>
            <person name="Watanabe T."/>
            <person name="Fukui M."/>
            <person name="Hanada S."/>
            <person name="Tank M."/>
            <person name="Neufeld J.D."/>
        </authorList>
    </citation>
    <scope>NUCLEOTIDE SEQUENCE</scope>
    <source>
        <strain evidence="3">L227-S17</strain>
    </source>
</reference>
<dbReference type="Proteomes" id="UP000521676">
    <property type="component" value="Unassembled WGS sequence"/>
</dbReference>
<feature type="transmembrane region" description="Helical" evidence="1">
    <location>
        <begin position="363"/>
        <end position="382"/>
    </location>
</feature>
<keyword evidence="1" id="KW-1133">Transmembrane helix</keyword>
<keyword evidence="1" id="KW-0472">Membrane</keyword>
<feature type="transmembrane region" description="Helical" evidence="1">
    <location>
        <begin position="234"/>
        <end position="251"/>
    </location>
</feature>
<feature type="transmembrane region" description="Helical" evidence="1">
    <location>
        <begin position="78"/>
        <end position="96"/>
    </location>
</feature>
<feature type="transmembrane region" description="Helical" evidence="1">
    <location>
        <begin position="178"/>
        <end position="195"/>
    </location>
</feature>
<organism evidence="2 4">
    <name type="scientific">Candidatus Chlorohelix allophototropha</name>
    <dbReference type="NCBI Taxonomy" id="3003348"/>
    <lineage>
        <taxon>Bacteria</taxon>
        <taxon>Bacillati</taxon>
        <taxon>Chloroflexota</taxon>
        <taxon>Chloroflexia</taxon>
        <taxon>Candidatus Chloroheliales</taxon>
        <taxon>Candidatus Chloroheliaceae</taxon>
        <taxon>Candidatus Chlorohelix</taxon>
    </lineage>
</organism>
<gene>
    <name evidence="2" type="ORF">HXX08_07395</name>
    <name evidence="3" type="ORF">OZ401_000824</name>
</gene>
<feature type="transmembrane region" description="Helical" evidence="1">
    <location>
        <begin position="389"/>
        <end position="410"/>
    </location>
</feature>